<evidence type="ECO:0000313" key="1">
    <source>
        <dbReference type="EMBL" id="GMT34936.1"/>
    </source>
</evidence>
<feature type="non-terminal residue" evidence="1">
    <location>
        <position position="1"/>
    </location>
</feature>
<dbReference type="AlphaFoldDB" id="A0AAV5WRL8"/>
<dbReference type="EMBL" id="BTSY01000006">
    <property type="protein sequence ID" value="GMT34936.1"/>
    <property type="molecule type" value="Genomic_DNA"/>
</dbReference>
<evidence type="ECO:0000313" key="2">
    <source>
        <dbReference type="Proteomes" id="UP001432322"/>
    </source>
</evidence>
<comment type="caution">
    <text evidence="1">The sequence shown here is derived from an EMBL/GenBank/DDBJ whole genome shotgun (WGS) entry which is preliminary data.</text>
</comment>
<name>A0AAV5WRL8_9BILA</name>
<sequence length="70" mass="7975">CCGWSGPSSRPSSGCGCGCRRCRCLYRPSRLALFEWSFSRSSRRNATIRPANLLSSSSWLPWWMNLGRRC</sequence>
<protein>
    <submittedName>
        <fullName evidence="1">Uncharacterized protein</fullName>
    </submittedName>
</protein>
<feature type="non-terminal residue" evidence="1">
    <location>
        <position position="70"/>
    </location>
</feature>
<keyword evidence="2" id="KW-1185">Reference proteome</keyword>
<dbReference type="Proteomes" id="UP001432322">
    <property type="component" value="Unassembled WGS sequence"/>
</dbReference>
<organism evidence="1 2">
    <name type="scientific">Pristionchus fissidentatus</name>
    <dbReference type="NCBI Taxonomy" id="1538716"/>
    <lineage>
        <taxon>Eukaryota</taxon>
        <taxon>Metazoa</taxon>
        <taxon>Ecdysozoa</taxon>
        <taxon>Nematoda</taxon>
        <taxon>Chromadorea</taxon>
        <taxon>Rhabditida</taxon>
        <taxon>Rhabditina</taxon>
        <taxon>Diplogasteromorpha</taxon>
        <taxon>Diplogasteroidea</taxon>
        <taxon>Neodiplogasteridae</taxon>
        <taxon>Pristionchus</taxon>
    </lineage>
</organism>
<accession>A0AAV5WRL8</accession>
<gene>
    <name evidence="1" type="ORF">PFISCL1PPCAC_26233</name>
</gene>
<reference evidence="1" key="1">
    <citation type="submission" date="2023-10" db="EMBL/GenBank/DDBJ databases">
        <title>Genome assembly of Pristionchus species.</title>
        <authorList>
            <person name="Yoshida K."/>
            <person name="Sommer R.J."/>
        </authorList>
    </citation>
    <scope>NUCLEOTIDE SEQUENCE</scope>
    <source>
        <strain evidence="1">RS5133</strain>
    </source>
</reference>
<proteinExistence type="predicted"/>